<dbReference type="Proteomes" id="UP000271925">
    <property type="component" value="Unassembled WGS sequence"/>
</dbReference>
<protein>
    <submittedName>
        <fullName evidence="3">Uncharacterized protein</fullName>
    </submittedName>
</protein>
<feature type="signal peptide" evidence="2">
    <location>
        <begin position="1"/>
        <end position="19"/>
    </location>
</feature>
<name>A0A3P1C2D2_9BACT</name>
<evidence type="ECO:0000256" key="1">
    <source>
        <dbReference type="SAM" id="Phobius"/>
    </source>
</evidence>
<comment type="caution">
    <text evidence="3">The sequence shown here is derived from an EMBL/GenBank/DDBJ whole genome shotgun (WGS) entry which is preliminary data.</text>
</comment>
<dbReference type="AlphaFoldDB" id="A0A3P1C2D2"/>
<dbReference type="RefSeq" id="WP_124870984.1">
    <property type="nucleotide sequence ID" value="NZ_RQJO01000007.1"/>
</dbReference>
<keyword evidence="4" id="KW-1185">Reference proteome</keyword>
<feature type="chain" id="PRO_5018325087" evidence="2">
    <location>
        <begin position="20"/>
        <end position="208"/>
    </location>
</feature>
<reference evidence="3 4" key="1">
    <citation type="submission" date="2018-11" db="EMBL/GenBank/DDBJ databases">
        <authorList>
            <person name="Zhou Z."/>
            <person name="Wang G."/>
        </authorList>
    </citation>
    <scope>NUCLEOTIDE SEQUENCE [LARGE SCALE GENOMIC DNA]</scope>
    <source>
        <strain evidence="3 4">KCTC52004</strain>
    </source>
</reference>
<dbReference type="EMBL" id="RQJO01000007">
    <property type="protein sequence ID" value="RRB06954.1"/>
    <property type="molecule type" value="Genomic_DNA"/>
</dbReference>
<keyword evidence="1" id="KW-0812">Transmembrane</keyword>
<sequence length="208" mass="23816">MKLLFLMVGFLILSVHSLAQTVKYDTLERETIGNFFNAHFLIEIPSENPEDIKKTTISVLNHFTSDGKKLNEVYFWKDKNAYAKMYYRDGHYRTDNFQYSKAKLAIALNQWNSDNWPYMGDNLIAIYSDPKAGIDLFPYRDSLYVKYGGTQKRPIESFIPLQLAPSANQNSRDITEQSGVSMFQLALLLIAIAGAFYVLVSRVTTAKK</sequence>
<evidence type="ECO:0000313" key="4">
    <source>
        <dbReference type="Proteomes" id="UP000271925"/>
    </source>
</evidence>
<feature type="transmembrane region" description="Helical" evidence="1">
    <location>
        <begin position="182"/>
        <end position="200"/>
    </location>
</feature>
<gene>
    <name evidence="3" type="ORF">EHT25_04000</name>
</gene>
<accession>A0A3P1C2D2</accession>
<keyword evidence="1" id="KW-1133">Transmembrane helix</keyword>
<proteinExistence type="predicted"/>
<keyword evidence="2" id="KW-0732">Signal</keyword>
<organism evidence="3 4">
    <name type="scientific">Larkinella rosea</name>
    <dbReference type="NCBI Taxonomy" id="2025312"/>
    <lineage>
        <taxon>Bacteria</taxon>
        <taxon>Pseudomonadati</taxon>
        <taxon>Bacteroidota</taxon>
        <taxon>Cytophagia</taxon>
        <taxon>Cytophagales</taxon>
        <taxon>Spirosomataceae</taxon>
        <taxon>Larkinella</taxon>
    </lineage>
</organism>
<keyword evidence="1" id="KW-0472">Membrane</keyword>
<evidence type="ECO:0000313" key="3">
    <source>
        <dbReference type="EMBL" id="RRB06954.1"/>
    </source>
</evidence>
<evidence type="ECO:0000256" key="2">
    <source>
        <dbReference type="SAM" id="SignalP"/>
    </source>
</evidence>